<dbReference type="AlphaFoldDB" id="A0AAV8A781"/>
<dbReference type="SUPFAM" id="SSF47895">
    <property type="entry name" value="Transducin (alpha subunit), insertion domain"/>
    <property type="match status" value="1"/>
</dbReference>
<dbReference type="Gene3D" id="1.10.400.10">
    <property type="entry name" value="GI Alpha 1, domain 2-like"/>
    <property type="match status" value="1"/>
</dbReference>
<dbReference type="Pfam" id="PF00503">
    <property type="entry name" value="G-alpha"/>
    <property type="match status" value="1"/>
</dbReference>
<dbReference type="GO" id="GO:0005525">
    <property type="term" value="F:GTP binding"/>
    <property type="evidence" value="ECO:0007669"/>
    <property type="project" value="UniProtKB-KW"/>
</dbReference>
<dbReference type="PANTHER" id="PTHR10218">
    <property type="entry name" value="GTP-BINDING PROTEIN ALPHA SUBUNIT"/>
    <property type="match status" value="1"/>
</dbReference>
<feature type="binding site" evidence="7">
    <location>
        <position position="47"/>
    </location>
    <ligand>
        <name>Mg(2+)</name>
        <dbReference type="ChEBI" id="CHEBI:18420"/>
    </ligand>
</feature>
<accession>A0AAV8A781</accession>
<dbReference type="GO" id="GO:0001664">
    <property type="term" value="F:G protein-coupled receptor binding"/>
    <property type="evidence" value="ECO:0007669"/>
    <property type="project" value="TreeGrafter"/>
</dbReference>
<feature type="binding site" evidence="6">
    <location>
        <position position="322"/>
    </location>
    <ligand>
        <name>GTP</name>
        <dbReference type="ChEBI" id="CHEBI:37565"/>
    </ligand>
</feature>
<dbReference type="InterPro" id="IPR001019">
    <property type="entry name" value="Gprotein_alpha_su"/>
</dbReference>
<feature type="binding site" evidence="6">
    <location>
        <begin position="172"/>
        <end position="178"/>
    </location>
    <ligand>
        <name>GTP</name>
        <dbReference type="ChEBI" id="CHEBI:37565"/>
    </ligand>
</feature>
<evidence type="ECO:0000256" key="6">
    <source>
        <dbReference type="PIRSR" id="PIRSR601019-1"/>
    </source>
</evidence>
<evidence type="ECO:0000256" key="1">
    <source>
        <dbReference type="ARBA" id="ARBA00022723"/>
    </source>
</evidence>
<evidence type="ECO:0000256" key="2">
    <source>
        <dbReference type="ARBA" id="ARBA00022741"/>
    </source>
</evidence>
<evidence type="ECO:0000313" key="9">
    <source>
        <dbReference type="Proteomes" id="UP001146793"/>
    </source>
</evidence>
<dbReference type="Gene3D" id="3.40.50.300">
    <property type="entry name" value="P-loop containing nucleotide triphosphate hydrolases"/>
    <property type="match status" value="1"/>
</dbReference>
<reference evidence="8" key="1">
    <citation type="submission" date="2022-08" db="EMBL/GenBank/DDBJ databases">
        <title>Novel sulphate-reducing endosymbionts in the free-living metamonad Anaeramoeba.</title>
        <authorList>
            <person name="Jerlstrom-Hultqvist J."/>
            <person name="Cepicka I."/>
            <person name="Gallot-Lavallee L."/>
            <person name="Salas-Leiva D."/>
            <person name="Curtis B.A."/>
            <person name="Zahonova K."/>
            <person name="Pipaliya S."/>
            <person name="Dacks J."/>
            <person name="Roger A.J."/>
        </authorList>
    </citation>
    <scope>NUCLEOTIDE SEQUENCE</scope>
    <source>
        <strain evidence="8">Busselton2</strain>
    </source>
</reference>
<proteinExistence type="predicted"/>
<dbReference type="SUPFAM" id="SSF52540">
    <property type="entry name" value="P-loop containing nucleoside triphosphate hydrolases"/>
    <property type="match status" value="1"/>
</dbReference>
<dbReference type="PRINTS" id="PR00318">
    <property type="entry name" value="GPROTEINA"/>
</dbReference>
<evidence type="ECO:0000313" key="8">
    <source>
        <dbReference type="EMBL" id="KAJ3448672.1"/>
    </source>
</evidence>
<comment type="caution">
    <text evidence="8">The sequence shown here is derived from an EMBL/GenBank/DDBJ whole genome shotgun (WGS) entry which is preliminary data.</text>
</comment>
<dbReference type="Proteomes" id="UP001146793">
    <property type="component" value="Unassembled WGS sequence"/>
</dbReference>
<dbReference type="GO" id="GO:0007188">
    <property type="term" value="P:adenylate cyclase-modulating G protein-coupled receptor signaling pathway"/>
    <property type="evidence" value="ECO:0007669"/>
    <property type="project" value="TreeGrafter"/>
</dbReference>
<name>A0AAV8A781_9EUKA</name>
<feature type="binding site" evidence="6">
    <location>
        <begin position="147"/>
        <end position="148"/>
    </location>
    <ligand>
        <name>GTP</name>
        <dbReference type="ChEBI" id="CHEBI:37565"/>
    </ligand>
</feature>
<dbReference type="PROSITE" id="PS51882">
    <property type="entry name" value="G_ALPHA"/>
    <property type="match status" value="1"/>
</dbReference>
<gene>
    <name evidence="8" type="ORF">M0812_01154</name>
</gene>
<feature type="binding site" evidence="6">
    <location>
        <begin position="197"/>
        <end position="201"/>
    </location>
    <ligand>
        <name>GTP</name>
        <dbReference type="ChEBI" id="CHEBI:37565"/>
    </ligand>
</feature>
<evidence type="ECO:0000256" key="4">
    <source>
        <dbReference type="ARBA" id="ARBA00023134"/>
    </source>
</evidence>
<organism evidence="8 9">
    <name type="scientific">Anaeramoeba flamelloides</name>
    <dbReference type="NCBI Taxonomy" id="1746091"/>
    <lineage>
        <taxon>Eukaryota</taxon>
        <taxon>Metamonada</taxon>
        <taxon>Anaeramoebidae</taxon>
        <taxon>Anaeramoeba</taxon>
    </lineage>
</organism>
<dbReference type="PANTHER" id="PTHR10218:SF302">
    <property type="entry name" value="GUANINE NUCLEOTIDE-BINDING PROTEIN ALPHA-5 SUBUNIT"/>
    <property type="match status" value="1"/>
</dbReference>
<evidence type="ECO:0000256" key="5">
    <source>
        <dbReference type="ARBA" id="ARBA00023224"/>
    </source>
</evidence>
<dbReference type="CDD" id="cd00066">
    <property type="entry name" value="G-alpha"/>
    <property type="match status" value="1"/>
</dbReference>
<dbReference type="GO" id="GO:0003924">
    <property type="term" value="F:GTPase activity"/>
    <property type="evidence" value="ECO:0007669"/>
    <property type="project" value="InterPro"/>
</dbReference>
<feature type="binding site" evidence="7">
    <location>
        <position position="178"/>
    </location>
    <ligand>
        <name>Mg(2+)</name>
        <dbReference type="ChEBI" id="CHEBI:18420"/>
    </ligand>
</feature>
<dbReference type="GO" id="GO:0031683">
    <property type="term" value="F:G-protein beta/gamma-subunit complex binding"/>
    <property type="evidence" value="ECO:0007669"/>
    <property type="project" value="InterPro"/>
</dbReference>
<dbReference type="EMBL" id="JANTQA010000015">
    <property type="protein sequence ID" value="KAJ3448672.1"/>
    <property type="molecule type" value="Genomic_DNA"/>
</dbReference>
<dbReference type="GO" id="GO:0005737">
    <property type="term" value="C:cytoplasm"/>
    <property type="evidence" value="ECO:0007669"/>
    <property type="project" value="TreeGrafter"/>
</dbReference>
<keyword evidence="2 6" id="KW-0547">Nucleotide-binding</keyword>
<keyword evidence="3 7" id="KW-0460">Magnesium</keyword>
<evidence type="ECO:0000256" key="3">
    <source>
        <dbReference type="ARBA" id="ARBA00022842"/>
    </source>
</evidence>
<evidence type="ECO:0000256" key="7">
    <source>
        <dbReference type="PIRSR" id="PIRSR601019-2"/>
    </source>
</evidence>
<keyword evidence="5" id="KW-0807">Transducer</keyword>
<keyword evidence="4 6" id="KW-0342">GTP-binding</keyword>
<dbReference type="FunFam" id="3.40.50.300:FF:000563">
    <property type="entry name" value="Guanine nucleotide-binding protein alpha subunit"/>
    <property type="match status" value="1"/>
</dbReference>
<keyword evidence="1 7" id="KW-0479">Metal-binding</keyword>
<dbReference type="InterPro" id="IPR027417">
    <property type="entry name" value="P-loop_NTPase"/>
</dbReference>
<dbReference type="GO" id="GO:0005834">
    <property type="term" value="C:heterotrimeric G-protein complex"/>
    <property type="evidence" value="ECO:0007669"/>
    <property type="project" value="TreeGrafter"/>
</dbReference>
<dbReference type="GO" id="GO:0046872">
    <property type="term" value="F:metal ion binding"/>
    <property type="evidence" value="ECO:0007669"/>
    <property type="project" value="UniProtKB-KW"/>
</dbReference>
<sequence>MGCLASTNKDPENKQSRSIDKKLKKLGIDQQNDNRILLLGAGGSGKSTIAKQMKIIHTRGFSKLEQVNYQRIIHANLISCMQILIEESKKLKLSKFNSELKEIIKEIGMIDKEATITDSFGGKIQKLWESENIQKTYEKYETYHLPDSTNYFFQKIHEICQKDYVPTDEDILLCRSQTTGVIQIQFESHGHNFTIIDVGGQRNERRKWITHFEGVTAVLFVTSLSVYNQVLYEDEEVNRMEESLTLFFEQCNSRWFNDVPFILFLNKLDLFEKKLSVYPLKDLFQEYDGGDNLENAKEFIKQKFLEKSKNKQKTIYTHFTTATNTKNVKVVFAMVQDIILNKMLPEIGYL</sequence>
<protein>
    <submittedName>
        <fullName evidence="8">Guanine nucleotide-binding protein g(O) subunit alpha</fullName>
    </submittedName>
</protein>
<dbReference type="InterPro" id="IPR011025">
    <property type="entry name" value="GproteinA_insert"/>
</dbReference>
<feature type="binding site" evidence="6">
    <location>
        <begin position="266"/>
        <end position="269"/>
    </location>
    <ligand>
        <name>GTP</name>
        <dbReference type="ChEBI" id="CHEBI:37565"/>
    </ligand>
</feature>
<dbReference type="SMART" id="SM00275">
    <property type="entry name" value="G_alpha"/>
    <property type="match status" value="1"/>
</dbReference>